<dbReference type="Gene3D" id="4.10.60.10">
    <property type="entry name" value="Zinc finger, CCHC-type"/>
    <property type="match status" value="1"/>
</dbReference>
<dbReference type="AlphaFoldDB" id="A0A9Q0YC06"/>
<dbReference type="Proteomes" id="UP001152320">
    <property type="component" value="Unassembled WGS sequence"/>
</dbReference>
<accession>A0A9Q0YC06</accession>
<sequence>MELDRDIPSFFIGGSKSHIRYFRQSCTCFKCGEKGDEARSCPNEVRCNLCGDDGHVSGSCSTSYSAHVGTDVDQAPEPSQTGSECSTQELEEAAQVEQDFLASKECGGGGGWDS</sequence>
<evidence type="ECO:0000313" key="4">
    <source>
        <dbReference type="Proteomes" id="UP001152320"/>
    </source>
</evidence>
<comment type="caution">
    <text evidence="3">The sequence shown here is derived from an EMBL/GenBank/DDBJ whole genome shotgun (WGS) entry which is preliminary data.</text>
</comment>
<dbReference type="SUPFAM" id="SSF57756">
    <property type="entry name" value="Retrovirus zinc finger-like domains"/>
    <property type="match status" value="1"/>
</dbReference>
<proteinExistence type="predicted"/>
<dbReference type="GO" id="GO:0008270">
    <property type="term" value="F:zinc ion binding"/>
    <property type="evidence" value="ECO:0007669"/>
    <property type="project" value="UniProtKB-KW"/>
</dbReference>
<keyword evidence="1" id="KW-0862">Zinc</keyword>
<dbReference type="OrthoDB" id="7608935at2759"/>
<organism evidence="3 4">
    <name type="scientific">Holothuria leucospilota</name>
    <name type="common">Black long sea cucumber</name>
    <name type="synonym">Mertensiothuria leucospilota</name>
    <dbReference type="NCBI Taxonomy" id="206669"/>
    <lineage>
        <taxon>Eukaryota</taxon>
        <taxon>Metazoa</taxon>
        <taxon>Echinodermata</taxon>
        <taxon>Eleutherozoa</taxon>
        <taxon>Echinozoa</taxon>
        <taxon>Holothuroidea</taxon>
        <taxon>Aspidochirotacea</taxon>
        <taxon>Aspidochirotida</taxon>
        <taxon>Holothuriidae</taxon>
        <taxon>Holothuria</taxon>
    </lineage>
</organism>
<dbReference type="InterPro" id="IPR001878">
    <property type="entry name" value="Znf_CCHC"/>
</dbReference>
<keyword evidence="1" id="KW-0479">Metal-binding</keyword>
<evidence type="ECO:0000256" key="1">
    <source>
        <dbReference type="PROSITE-ProRule" id="PRU00047"/>
    </source>
</evidence>
<dbReference type="PROSITE" id="PS50158">
    <property type="entry name" value="ZF_CCHC"/>
    <property type="match status" value="1"/>
</dbReference>
<dbReference type="SMART" id="SM00343">
    <property type="entry name" value="ZnF_C2HC"/>
    <property type="match status" value="2"/>
</dbReference>
<keyword evidence="1" id="KW-0863">Zinc-finger</keyword>
<evidence type="ECO:0000313" key="3">
    <source>
        <dbReference type="EMBL" id="KAJ8018656.1"/>
    </source>
</evidence>
<feature type="domain" description="CCHC-type" evidence="2">
    <location>
        <begin position="28"/>
        <end position="43"/>
    </location>
</feature>
<dbReference type="EMBL" id="JAIZAY010000245">
    <property type="protein sequence ID" value="KAJ8018656.1"/>
    <property type="molecule type" value="Genomic_DNA"/>
</dbReference>
<name>A0A9Q0YC06_HOLLE</name>
<evidence type="ECO:0000259" key="2">
    <source>
        <dbReference type="PROSITE" id="PS50158"/>
    </source>
</evidence>
<gene>
    <name evidence="3" type="ORF">HOLleu_43246</name>
</gene>
<keyword evidence="4" id="KW-1185">Reference proteome</keyword>
<protein>
    <recommendedName>
        <fullName evidence="2">CCHC-type domain-containing protein</fullName>
    </recommendedName>
</protein>
<dbReference type="GO" id="GO:0003676">
    <property type="term" value="F:nucleic acid binding"/>
    <property type="evidence" value="ECO:0007669"/>
    <property type="project" value="InterPro"/>
</dbReference>
<reference evidence="3" key="1">
    <citation type="submission" date="2021-10" db="EMBL/GenBank/DDBJ databases">
        <title>Tropical sea cucumber genome reveals ecological adaptation and Cuvierian tubules defense mechanism.</title>
        <authorList>
            <person name="Chen T."/>
        </authorList>
    </citation>
    <scope>NUCLEOTIDE SEQUENCE</scope>
    <source>
        <strain evidence="3">Nanhai2018</strain>
        <tissue evidence="3">Muscle</tissue>
    </source>
</reference>
<dbReference type="InterPro" id="IPR036875">
    <property type="entry name" value="Znf_CCHC_sf"/>
</dbReference>